<accession>A0A8T0TS38</accession>
<keyword evidence="2" id="KW-1185">Reference proteome</keyword>
<protein>
    <submittedName>
        <fullName evidence="1">Uncharacterized protein</fullName>
    </submittedName>
</protein>
<dbReference type="InterPro" id="IPR027408">
    <property type="entry name" value="PNPase/RNase_PH_dom_sf"/>
</dbReference>
<dbReference type="Gene3D" id="3.30.230.70">
    <property type="entry name" value="GHMP Kinase, N-terminal domain"/>
    <property type="match status" value="1"/>
</dbReference>
<name>A0A8T0TS38_PANVG</name>
<evidence type="ECO:0000313" key="2">
    <source>
        <dbReference type="Proteomes" id="UP000823388"/>
    </source>
</evidence>
<sequence>MLSERALELILLLEDDFPYTIHVESTITQSNGSSRLSSRED</sequence>
<dbReference type="EMBL" id="CM029043">
    <property type="protein sequence ID" value="KAG2611646.1"/>
    <property type="molecule type" value="Genomic_DNA"/>
</dbReference>
<dbReference type="AlphaFoldDB" id="A0A8T0TS38"/>
<gene>
    <name evidence="1" type="ORF">PVAP13_4KG108215</name>
</gene>
<reference evidence="1" key="1">
    <citation type="submission" date="2020-05" db="EMBL/GenBank/DDBJ databases">
        <title>WGS assembly of Panicum virgatum.</title>
        <authorList>
            <person name="Lovell J.T."/>
            <person name="Jenkins J."/>
            <person name="Shu S."/>
            <person name="Juenger T.E."/>
            <person name="Schmutz J."/>
        </authorList>
    </citation>
    <scope>NUCLEOTIDE SEQUENCE</scope>
    <source>
        <strain evidence="1">AP13</strain>
    </source>
</reference>
<organism evidence="1 2">
    <name type="scientific">Panicum virgatum</name>
    <name type="common">Blackwell switchgrass</name>
    <dbReference type="NCBI Taxonomy" id="38727"/>
    <lineage>
        <taxon>Eukaryota</taxon>
        <taxon>Viridiplantae</taxon>
        <taxon>Streptophyta</taxon>
        <taxon>Embryophyta</taxon>
        <taxon>Tracheophyta</taxon>
        <taxon>Spermatophyta</taxon>
        <taxon>Magnoliopsida</taxon>
        <taxon>Liliopsida</taxon>
        <taxon>Poales</taxon>
        <taxon>Poaceae</taxon>
        <taxon>PACMAD clade</taxon>
        <taxon>Panicoideae</taxon>
        <taxon>Panicodae</taxon>
        <taxon>Paniceae</taxon>
        <taxon>Panicinae</taxon>
        <taxon>Panicum</taxon>
        <taxon>Panicum sect. Hiantes</taxon>
    </lineage>
</organism>
<dbReference type="Proteomes" id="UP000823388">
    <property type="component" value="Chromosome 4K"/>
</dbReference>
<proteinExistence type="predicted"/>
<evidence type="ECO:0000313" key="1">
    <source>
        <dbReference type="EMBL" id="KAG2611646.1"/>
    </source>
</evidence>
<comment type="caution">
    <text evidence="1">The sequence shown here is derived from an EMBL/GenBank/DDBJ whole genome shotgun (WGS) entry which is preliminary data.</text>
</comment>